<organism evidence="2 3">
    <name type="scientific">Gymnopus androsaceus JB14</name>
    <dbReference type="NCBI Taxonomy" id="1447944"/>
    <lineage>
        <taxon>Eukaryota</taxon>
        <taxon>Fungi</taxon>
        <taxon>Dikarya</taxon>
        <taxon>Basidiomycota</taxon>
        <taxon>Agaricomycotina</taxon>
        <taxon>Agaricomycetes</taxon>
        <taxon>Agaricomycetidae</taxon>
        <taxon>Agaricales</taxon>
        <taxon>Marasmiineae</taxon>
        <taxon>Omphalotaceae</taxon>
        <taxon>Gymnopus</taxon>
    </lineage>
</organism>
<evidence type="ECO:0000313" key="2">
    <source>
        <dbReference type="EMBL" id="KAE9400340.1"/>
    </source>
</evidence>
<protein>
    <submittedName>
        <fullName evidence="2">Uncharacterized protein</fullName>
    </submittedName>
</protein>
<name>A0A6A4HRG6_9AGAR</name>
<accession>A0A6A4HRG6</accession>
<dbReference type="OrthoDB" id="6512771at2759"/>
<dbReference type="AlphaFoldDB" id="A0A6A4HRG6"/>
<feature type="region of interest" description="Disordered" evidence="1">
    <location>
        <begin position="349"/>
        <end position="371"/>
    </location>
</feature>
<gene>
    <name evidence="2" type="ORF">BT96DRAFT_993036</name>
</gene>
<evidence type="ECO:0000256" key="1">
    <source>
        <dbReference type="SAM" id="MobiDB-lite"/>
    </source>
</evidence>
<reference evidence="2" key="1">
    <citation type="journal article" date="2019" name="Environ. Microbiol.">
        <title>Fungal ecological strategies reflected in gene transcription - a case study of two litter decomposers.</title>
        <authorList>
            <person name="Barbi F."/>
            <person name="Kohler A."/>
            <person name="Barry K."/>
            <person name="Baskaran P."/>
            <person name="Daum C."/>
            <person name="Fauchery L."/>
            <person name="Ihrmark K."/>
            <person name="Kuo A."/>
            <person name="LaButti K."/>
            <person name="Lipzen A."/>
            <person name="Morin E."/>
            <person name="Grigoriev I.V."/>
            <person name="Henrissat B."/>
            <person name="Lindahl B."/>
            <person name="Martin F."/>
        </authorList>
    </citation>
    <scope>NUCLEOTIDE SEQUENCE</scope>
    <source>
        <strain evidence="2">JB14</strain>
    </source>
</reference>
<dbReference type="Proteomes" id="UP000799118">
    <property type="component" value="Unassembled WGS sequence"/>
</dbReference>
<dbReference type="EMBL" id="ML769457">
    <property type="protein sequence ID" value="KAE9400340.1"/>
    <property type="molecule type" value="Genomic_DNA"/>
</dbReference>
<evidence type="ECO:0000313" key="3">
    <source>
        <dbReference type="Proteomes" id="UP000799118"/>
    </source>
</evidence>
<proteinExistence type="predicted"/>
<sequence length="371" mass="41955">MPSKPSNELSMTPAYKNAPLSFSQPPLYGAFVFVLDIVPTTPALLPVAASHASYPSPVHPVYNPYCSQCSRASTMVFCSFGLADIRSKVQVDRRCSVVLEMVTRVDLMDHSTRWPLNKNIEESRGFAPNSLNRRISTASYVSRRFILLNRFGIVLLLIPMQDKDAKHHSQYATLAINAKNEIIEGLVSPFVEFFRKAGLLLQPRTSYSLWYTYSLQLSSSIHLPAKNLHTGHFRRTDPSSPTNLAHHVLLPRFRQSILRIGVGMVDVRCVRFVSCEVGGGVGDYDWLNGGVLSDTATYSDEVVYESECKVFRPSLRHDILPRTKQMLPFMPMEKRSFNLANVYRTDSQMIDQDPHRRPPHSQSAPFSIHRQ</sequence>
<keyword evidence="3" id="KW-1185">Reference proteome</keyword>